<dbReference type="OrthoDB" id="9803478at2759"/>
<keyword evidence="2" id="KW-1185">Reference proteome</keyword>
<evidence type="ECO:0000313" key="1">
    <source>
        <dbReference type="EMBL" id="OWK06300.1"/>
    </source>
</evidence>
<comment type="caution">
    <text evidence="1">The sequence shown here is derived from an EMBL/GenBank/DDBJ whole genome shotgun (WGS) entry which is preliminary data.</text>
</comment>
<organism evidence="1 2">
    <name type="scientific">Cervus elaphus hippelaphus</name>
    <name type="common">European red deer</name>
    <dbReference type="NCBI Taxonomy" id="46360"/>
    <lineage>
        <taxon>Eukaryota</taxon>
        <taxon>Metazoa</taxon>
        <taxon>Chordata</taxon>
        <taxon>Craniata</taxon>
        <taxon>Vertebrata</taxon>
        <taxon>Euteleostomi</taxon>
        <taxon>Mammalia</taxon>
        <taxon>Eutheria</taxon>
        <taxon>Laurasiatheria</taxon>
        <taxon>Artiodactyla</taxon>
        <taxon>Ruminantia</taxon>
        <taxon>Pecora</taxon>
        <taxon>Cervidae</taxon>
        <taxon>Cervinae</taxon>
        <taxon>Cervus</taxon>
    </lineage>
</organism>
<reference evidence="1 2" key="1">
    <citation type="journal article" date="2018" name="Mol. Genet. Genomics">
        <title>The red deer Cervus elaphus genome CerEla1.0: sequencing, annotating, genes, and chromosomes.</title>
        <authorList>
            <person name="Bana N.A."/>
            <person name="Nyiri A."/>
            <person name="Nagy J."/>
            <person name="Frank K."/>
            <person name="Nagy T."/>
            <person name="Steger V."/>
            <person name="Schiller M."/>
            <person name="Lakatos P."/>
            <person name="Sugar L."/>
            <person name="Horn P."/>
            <person name="Barta E."/>
            <person name="Orosz L."/>
        </authorList>
    </citation>
    <scope>NUCLEOTIDE SEQUENCE [LARGE SCALE GENOMIC DNA]</scope>
    <source>
        <strain evidence="1">Hungarian</strain>
    </source>
</reference>
<sequence length="74" mass="8471">MEFLMSIYNKELSEKAHFLEDRFSAEMPNDMQPAQLGDLAMFLCANSSPTASQRCFLPFHKLHSVSMPCSRLGW</sequence>
<protein>
    <submittedName>
        <fullName evidence="1">Uncharacterized protein</fullName>
    </submittedName>
</protein>
<accession>A0A212CK54</accession>
<dbReference type="Proteomes" id="UP000242450">
    <property type="component" value="Chromosome 18"/>
</dbReference>
<name>A0A212CK54_CEREH</name>
<dbReference type="AlphaFoldDB" id="A0A212CK54"/>
<feature type="non-terminal residue" evidence="1">
    <location>
        <position position="74"/>
    </location>
</feature>
<proteinExistence type="predicted"/>
<gene>
    <name evidence="1" type="ORF">Celaphus_00012335</name>
</gene>
<dbReference type="EMBL" id="MKHE01000018">
    <property type="protein sequence ID" value="OWK06300.1"/>
    <property type="molecule type" value="Genomic_DNA"/>
</dbReference>
<evidence type="ECO:0000313" key="2">
    <source>
        <dbReference type="Proteomes" id="UP000242450"/>
    </source>
</evidence>